<dbReference type="InterPro" id="IPR038763">
    <property type="entry name" value="DHH_sf"/>
</dbReference>
<keyword evidence="4" id="KW-1185">Reference proteome</keyword>
<dbReference type="HOGENOM" id="CLU_039720_0_0_7"/>
<name>T2G9W8_MEGG1</name>
<dbReference type="PANTHER" id="PTHR47618:SF1">
    <property type="entry name" value="BIFUNCTIONAL OLIGORIBONUCLEASE AND PAP PHOSPHATASE NRNA"/>
    <property type="match status" value="1"/>
</dbReference>
<dbReference type="Proteomes" id="UP000016587">
    <property type="component" value="Chromosome"/>
</dbReference>
<dbReference type="Pfam" id="PF02272">
    <property type="entry name" value="DHHA1"/>
    <property type="match status" value="1"/>
</dbReference>
<dbReference type="Pfam" id="PF01368">
    <property type="entry name" value="DHH"/>
    <property type="match status" value="1"/>
</dbReference>
<dbReference type="InterPro" id="IPR001667">
    <property type="entry name" value="DDH_dom"/>
</dbReference>
<dbReference type="PANTHER" id="PTHR47618">
    <property type="entry name" value="BIFUNCTIONAL OLIGORIBONUCLEASE AND PAP PHOSPHATASE NRNA"/>
    <property type="match status" value="1"/>
</dbReference>
<dbReference type="InterPro" id="IPR051319">
    <property type="entry name" value="Oligoribo/pAp-PDE_c-di-AMP_PDE"/>
</dbReference>
<dbReference type="Gene3D" id="3.10.310.30">
    <property type="match status" value="1"/>
</dbReference>
<evidence type="ECO:0000259" key="2">
    <source>
        <dbReference type="Pfam" id="PF02272"/>
    </source>
</evidence>
<proteinExistence type="predicted"/>
<reference evidence="4" key="2">
    <citation type="submission" date="2013-07" db="EMBL/GenBank/DDBJ databases">
        <authorList>
            <person name="Morais-Silva F.O."/>
            <person name="Rezende A.M."/>
            <person name="Pimentel C."/>
            <person name="Resende D.M."/>
            <person name="Santos C.I."/>
            <person name="Clemente C."/>
            <person name="de Oliveira L.M."/>
            <person name="da Silva S.M."/>
            <person name="Costa D.A."/>
            <person name="Varela-Raposo A."/>
            <person name="Horacio E.C.A."/>
            <person name="Matos M."/>
            <person name="Flores O."/>
            <person name="Ruiz J.C."/>
            <person name="Rodrigues-Pousada C."/>
        </authorList>
    </citation>
    <scope>NUCLEOTIDE SEQUENCE [LARGE SCALE GENOMIC DNA]</scope>
    <source>
        <strain evidence="4">ATCC 19364 / DSM 1382 / NCIMB 9332 / VKM B-1759</strain>
    </source>
</reference>
<dbReference type="Gene3D" id="3.90.1640.10">
    <property type="entry name" value="inorganic pyrophosphatase (n-terminal core)"/>
    <property type="match status" value="1"/>
</dbReference>
<evidence type="ECO:0000313" key="4">
    <source>
        <dbReference type="Proteomes" id="UP000016587"/>
    </source>
</evidence>
<dbReference type="STRING" id="1121448.DGI_1556"/>
<protein>
    <submittedName>
        <fullName evidence="3">Putative phosphoesterase RecJ domain protein</fullName>
    </submittedName>
</protein>
<evidence type="ECO:0000259" key="1">
    <source>
        <dbReference type="Pfam" id="PF01368"/>
    </source>
</evidence>
<dbReference type="eggNOG" id="COG0618">
    <property type="taxonomic scope" value="Bacteria"/>
</dbReference>
<dbReference type="AlphaFoldDB" id="T2G9W8"/>
<sequence length="310" mass="32613">MASHANPDGDALGSSAALGALLQALGKDVRLYNSTGRPKFLEWLPLPCPLVTSLDELGDFVPDWAFVLDCGDMARVGEEIAGSSLQLVNIDHHLGNPDFGAVNWVDPSQAAVGCMIAALAREFGVPLTGALGESLYLAIVSDTGQFSYGNTTPDVLALASEIVGSGLDVGEFTARWQNQWTLSRLRLWSLALANVQVYDDGAICVVGITRAMLEAAQATKEDCEGLVETIRRVRGVRMSITLREEVAGQIRISLRSFGDDDAQAVAQHFGGGGHRNASGATFVGTMTEAEAAVVAAASAVLTSMQEPAHG</sequence>
<organism evidence="3 4">
    <name type="scientific">Megalodesulfovibrio gigas (strain ATCC 19364 / DSM 1382 / NCIMB 9332 / VKM B-1759)</name>
    <name type="common">Desulfovibrio gigas</name>
    <dbReference type="NCBI Taxonomy" id="1121448"/>
    <lineage>
        <taxon>Bacteria</taxon>
        <taxon>Pseudomonadati</taxon>
        <taxon>Thermodesulfobacteriota</taxon>
        <taxon>Desulfovibrionia</taxon>
        <taxon>Desulfovibrionales</taxon>
        <taxon>Desulfovibrionaceae</taxon>
        <taxon>Megalodesulfovibrio</taxon>
    </lineage>
</organism>
<feature type="domain" description="DHHA1" evidence="2">
    <location>
        <begin position="216"/>
        <end position="299"/>
    </location>
</feature>
<dbReference type="PATRIC" id="fig|1121448.10.peg.1551"/>
<dbReference type="InterPro" id="IPR003156">
    <property type="entry name" value="DHHA1_dom"/>
</dbReference>
<reference evidence="3 4" key="1">
    <citation type="journal article" date="2013" name="J. Bacteriol.">
        <title>Roles of HynAB and Ech, the only two hydrogenases found in the model sulfate reducer Desulfovibrio gigas.</title>
        <authorList>
            <person name="Morais-Silva F.O."/>
            <person name="Santos C.I."/>
            <person name="Rodrigues R."/>
            <person name="Pereira I.A."/>
            <person name="Rodrigues-Pousada C."/>
        </authorList>
    </citation>
    <scope>NUCLEOTIDE SEQUENCE [LARGE SCALE GENOMIC DNA]</scope>
    <source>
        <strain evidence="4">ATCC 19364 / DSM 1382 / NCIMB 9332 / VKM B-1759</strain>
    </source>
</reference>
<dbReference type="EMBL" id="CP006585">
    <property type="protein sequence ID" value="AGW13395.1"/>
    <property type="molecule type" value="Genomic_DNA"/>
</dbReference>
<accession>T2G9W8</accession>
<gene>
    <name evidence="3" type="ORF">DGI_1556</name>
</gene>
<dbReference type="KEGG" id="dgg:DGI_1556"/>
<evidence type="ECO:0000313" key="3">
    <source>
        <dbReference type="EMBL" id="AGW13395.1"/>
    </source>
</evidence>
<dbReference type="SUPFAM" id="SSF64182">
    <property type="entry name" value="DHH phosphoesterases"/>
    <property type="match status" value="1"/>
</dbReference>
<feature type="domain" description="DDH" evidence="1">
    <location>
        <begin position="3"/>
        <end position="119"/>
    </location>
</feature>
<dbReference type="GO" id="GO:0003676">
    <property type="term" value="F:nucleic acid binding"/>
    <property type="evidence" value="ECO:0007669"/>
    <property type="project" value="InterPro"/>
</dbReference>